<feature type="signal peptide" evidence="4">
    <location>
        <begin position="1"/>
        <end position="24"/>
    </location>
</feature>
<dbReference type="Gene3D" id="3.30.910.20">
    <property type="entry name" value="Skp domain"/>
    <property type="match status" value="1"/>
</dbReference>
<feature type="region of interest" description="Disordered" evidence="3">
    <location>
        <begin position="184"/>
        <end position="213"/>
    </location>
</feature>
<keyword evidence="2 4" id="KW-0732">Signal</keyword>
<dbReference type="InterPro" id="IPR024930">
    <property type="entry name" value="Skp_dom_sf"/>
</dbReference>
<dbReference type="OrthoDB" id="7507070at2"/>
<evidence type="ECO:0000256" key="1">
    <source>
        <dbReference type="ARBA" id="ARBA00009091"/>
    </source>
</evidence>
<evidence type="ECO:0000256" key="3">
    <source>
        <dbReference type="SAM" id="MobiDB-lite"/>
    </source>
</evidence>
<dbReference type="InterPro" id="IPR005632">
    <property type="entry name" value="Chaperone_Skp"/>
</dbReference>
<dbReference type="GO" id="GO:0005829">
    <property type="term" value="C:cytosol"/>
    <property type="evidence" value="ECO:0007669"/>
    <property type="project" value="TreeGrafter"/>
</dbReference>
<dbReference type="PANTHER" id="PTHR35089">
    <property type="entry name" value="CHAPERONE PROTEIN SKP"/>
    <property type="match status" value="1"/>
</dbReference>
<evidence type="ECO:0000313" key="6">
    <source>
        <dbReference type="Proteomes" id="UP000241167"/>
    </source>
</evidence>
<keyword evidence="6" id="KW-1185">Reference proteome</keyword>
<dbReference type="Pfam" id="PF03938">
    <property type="entry name" value="OmpH"/>
    <property type="match status" value="1"/>
</dbReference>
<reference evidence="5 6" key="1">
    <citation type="submission" date="2018-03" db="EMBL/GenBank/DDBJ databases">
        <title>The draft genome of Sphingosinicella sp. GL-C-18.</title>
        <authorList>
            <person name="Liu L."/>
            <person name="Li L."/>
            <person name="Liang L."/>
            <person name="Zhang X."/>
            <person name="Wang T."/>
        </authorList>
    </citation>
    <scope>NUCLEOTIDE SEQUENCE [LARGE SCALE GENOMIC DNA]</scope>
    <source>
        <strain evidence="5 6">GL-C-18</strain>
    </source>
</reference>
<evidence type="ECO:0000256" key="4">
    <source>
        <dbReference type="SAM" id="SignalP"/>
    </source>
</evidence>
<dbReference type="Proteomes" id="UP000241167">
    <property type="component" value="Unassembled WGS sequence"/>
</dbReference>
<dbReference type="EMBL" id="PXYI01000004">
    <property type="protein sequence ID" value="PSJ39902.1"/>
    <property type="molecule type" value="Genomic_DNA"/>
</dbReference>
<name>A0A2P7QPK4_9SPHN</name>
<protein>
    <submittedName>
        <fullName evidence="5">Outer membrane chaperone Skp</fullName>
    </submittedName>
</protein>
<organism evidence="5 6">
    <name type="scientific">Allosphingosinicella deserti</name>
    <dbReference type="NCBI Taxonomy" id="2116704"/>
    <lineage>
        <taxon>Bacteria</taxon>
        <taxon>Pseudomonadati</taxon>
        <taxon>Pseudomonadota</taxon>
        <taxon>Alphaproteobacteria</taxon>
        <taxon>Sphingomonadales</taxon>
        <taxon>Sphingomonadaceae</taxon>
        <taxon>Allosphingosinicella</taxon>
    </lineage>
</organism>
<evidence type="ECO:0000256" key="2">
    <source>
        <dbReference type="ARBA" id="ARBA00022729"/>
    </source>
</evidence>
<dbReference type="PANTHER" id="PTHR35089:SF1">
    <property type="entry name" value="CHAPERONE PROTEIN SKP"/>
    <property type="match status" value="1"/>
</dbReference>
<dbReference type="RefSeq" id="WP_106513800.1">
    <property type="nucleotide sequence ID" value="NZ_PXYI01000004.1"/>
</dbReference>
<dbReference type="SMART" id="SM00935">
    <property type="entry name" value="OmpH"/>
    <property type="match status" value="1"/>
</dbReference>
<proteinExistence type="inferred from homology"/>
<dbReference type="AlphaFoldDB" id="A0A2P7QPK4"/>
<feature type="compositionally biased region" description="Low complexity" evidence="3">
    <location>
        <begin position="190"/>
        <end position="204"/>
    </location>
</feature>
<feature type="chain" id="PRO_5015175336" evidence="4">
    <location>
        <begin position="25"/>
        <end position="213"/>
    </location>
</feature>
<dbReference type="SUPFAM" id="SSF111384">
    <property type="entry name" value="OmpH-like"/>
    <property type="match status" value="1"/>
</dbReference>
<accession>A0A2P7QPK4</accession>
<evidence type="ECO:0000313" key="5">
    <source>
        <dbReference type="EMBL" id="PSJ39902.1"/>
    </source>
</evidence>
<dbReference type="GO" id="GO:0050821">
    <property type="term" value="P:protein stabilization"/>
    <property type="evidence" value="ECO:0007669"/>
    <property type="project" value="TreeGrafter"/>
</dbReference>
<comment type="similarity">
    <text evidence="1">Belongs to the Skp family.</text>
</comment>
<gene>
    <name evidence="5" type="ORF">C7I55_15230</name>
</gene>
<dbReference type="GO" id="GO:0051082">
    <property type="term" value="F:unfolded protein binding"/>
    <property type="evidence" value="ECO:0007669"/>
    <property type="project" value="InterPro"/>
</dbReference>
<sequence length="213" mass="22291">MKKIVIGAAAAAALSLGMSGAALAQRNNAAAGASILVVDTDRVMTECTACRAAQTALQGQVQQAQQFAQGLAQPLQTEGQAIEAAVRALAGKQPDAALQQRATAFQTRQNQANQQINQREQTIRSTQAHVQQQLGQRLIPIIESIRASRRAAIAVSKSSTLANDNAIDVTAEVLTQLNQQLPSVSVTPLPQQNAAPAPAGTQPAQPQPQPQGR</sequence>
<comment type="caution">
    <text evidence="5">The sequence shown here is derived from an EMBL/GenBank/DDBJ whole genome shotgun (WGS) entry which is preliminary data.</text>
</comment>